<evidence type="ECO:0000256" key="1">
    <source>
        <dbReference type="SAM" id="SignalP"/>
    </source>
</evidence>
<evidence type="ECO:0000313" key="3">
    <source>
        <dbReference type="Proteomes" id="UP000823612"/>
    </source>
</evidence>
<name>A0A9D9DSV0_9BACT</name>
<dbReference type="EMBL" id="JADIMZ010000104">
    <property type="protein sequence ID" value="MBO8433046.1"/>
    <property type="molecule type" value="Genomic_DNA"/>
</dbReference>
<reference evidence="2" key="1">
    <citation type="submission" date="2020-10" db="EMBL/GenBank/DDBJ databases">
        <authorList>
            <person name="Gilroy R."/>
        </authorList>
    </citation>
    <scope>NUCLEOTIDE SEQUENCE</scope>
    <source>
        <strain evidence="2">2889</strain>
    </source>
</reference>
<dbReference type="Proteomes" id="UP000823612">
    <property type="component" value="Unassembled WGS sequence"/>
</dbReference>
<protein>
    <submittedName>
        <fullName evidence="2">Uncharacterized protein</fullName>
    </submittedName>
</protein>
<gene>
    <name evidence="2" type="ORF">IAB08_07115</name>
</gene>
<evidence type="ECO:0000313" key="2">
    <source>
        <dbReference type="EMBL" id="MBO8433046.1"/>
    </source>
</evidence>
<proteinExistence type="predicted"/>
<accession>A0A9D9DSV0</accession>
<feature type="signal peptide" evidence="1">
    <location>
        <begin position="1"/>
        <end position="20"/>
    </location>
</feature>
<keyword evidence="1" id="KW-0732">Signal</keyword>
<organism evidence="2 3">
    <name type="scientific">Candidatus Pullibacteroides excrementavium</name>
    <dbReference type="NCBI Taxonomy" id="2840905"/>
    <lineage>
        <taxon>Bacteria</taxon>
        <taxon>Pseudomonadati</taxon>
        <taxon>Bacteroidota</taxon>
        <taxon>Bacteroidia</taxon>
        <taxon>Bacteroidales</taxon>
        <taxon>Candidatus Pullibacteroides</taxon>
    </lineage>
</organism>
<comment type="caution">
    <text evidence="2">The sequence shown here is derived from an EMBL/GenBank/DDBJ whole genome shotgun (WGS) entry which is preliminary data.</text>
</comment>
<sequence length="1479" mass="163993">MRRILCLGVLLWATWSPLLAAEEDKPAAWDKVKQWFEDFETYVERTDLITPGELQKLPVGLRTTIGNTNYDLLVTQAVFGPETTELAVYLRIEGPDWQGEDRSLYFGADKVLISSQGGFIGDAKLALMGDIALSGKGDVFRLRFLGKKEDGDHSNTSDGLPPSYAIVSCEGFKELQLSAVLELNSDKIGLVENGKITDKPVTASFFCAAEALDNIVVKVDLPEFGLKHVPDWTFTAEEVMLDFSQTRNVPGFKKYSTSGSSSGTVDFSEIWQGLYIEKIRLQFPDYIRKADGARPSVLADQMWIDEKGLTGTIGAEDVLMLTEGSLGGWGFSIEKFMLDFLHDEIKGGEMAGMIELPVSKAGKYEYEGGFETDGSWKLKLGLGEKVEFDFINGREVSLLASSYIEAGKEKDKDFLVKANLSGRMKLNPLAERDDKFGFANISFTGMEVSNQAPYFELKELSWDDELKIKNFPVTIKDVSVSVVNGKIGFDFNTMLHFGGAEDGNFGGEFGMKLNSEIKHEGERQKWEFAGVELGKVAVDFSKSGLKFDGEVDLVEGHELYGDGFQGSVDFEITPLSLGIRGDLMIGSKDDFRYWYVDVMSRLGATGIPIGPGFKISAIGGGAYRRMKMVEDKDRKTELGQTSSGLFYEPDKTKSLGLKASVVLAAQNEKLFNAELTLEMLFNQHGGLSSMALMGAGQLMSKEFNAMQRFNQKVLQLAAAIQPSIDVQQAAIASEAAISAKVKLLLDIENGQFTGTFDSYMDMGIIKGSGSKGHLGQMGMSFGGDEWYLKVGEPDHPLGVKMKVGPLQANLDAYFMTGNRLPAFPELPSKVASLMDVSYPRPSLSELAKGNGLAFGSSFSLSTGTIPLLIFYAAFDADLGFDVMLKQYQNSLCQETGEEPGINGWYAQGQAYAYMMADVGLYLKLFGKKRNFSVLKGEVGALLQAGLPNPSSFSGNLGLNVSLLNGLVKGRFNLGFDLGTPCTILNQGFADGMEIIADLQPGEDAAGVDVFTVPQAAFNLPVETEIQEEYNNEEKRLKISLDQYEFWHGGNRLDGKMEWNEDKRKLEFVAHDVLPANATIDAKLAIGAKEKTGTSWKALQDNEGGNYQEKREYRFVTGEGPDSIPWSNVKVCYPVKDQRYFLPREHNRGFVYLKRGMADLLTDADYRKRVYLVSGTDTLQSSFTYNQSERRLLWTVPSGMSPEADYEILFVLQHKGGPTYVSSGTGQADASSRMETGSASLYESEDGSLEQETVQLSGSLLKSDKDKVILRYAFRTSRYANFGEKMAAVRLTKTYRTPVLTVDAHGNPSVTEPDVHYLQAKMRAGEGFCPVEREGSLYTEGKPMVQPEADLGNEPYYQYYIYPLVYQEYPYDGFVSFPRTAEHPEMIPSWAVYSSALYEESANAYFPWIYYLPFQYKKDFESVLYGVANMGVLGRPYYLGWLRKSFVPIKKGSYPVWLKYVLPDGTVTSQRRVVFENPVQ</sequence>
<feature type="chain" id="PRO_5038538586" evidence="1">
    <location>
        <begin position="21"/>
        <end position="1479"/>
    </location>
</feature>
<reference evidence="2" key="2">
    <citation type="journal article" date="2021" name="PeerJ">
        <title>Extensive microbial diversity within the chicken gut microbiome revealed by metagenomics and culture.</title>
        <authorList>
            <person name="Gilroy R."/>
            <person name="Ravi A."/>
            <person name="Getino M."/>
            <person name="Pursley I."/>
            <person name="Horton D.L."/>
            <person name="Alikhan N.F."/>
            <person name="Baker D."/>
            <person name="Gharbi K."/>
            <person name="Hall N."/>
            <person name="Watson M."/>
            <person name="Adriaenssens E.M."/>
            <person name="Foster-Nyarko E."/>
            <person name="Jarju S."/>
            <person name="Secka A."/>
            <person name="Antonio M."/>
            <person name="Oren A."/>
            <person name="Chaudhuri R.R."/>
            <person name="La Ragione R."/>
            <person name="Hildebrand F."/>
            <person name="Pallen M.J."/>
        </authorList>
    </citation>
    <scope>NUCLEOTIDE SEQUENCE</scope>
    <source>
        <strain evidence="2">2889</strain>
    </source>
</reference>